<keyword evidence="7" id="KW-0119">Carbohydrate metabolism</keyword>
<dbReference type="CDD" id="cd00452">
    <property type="entry name" value="KDPG_aldolase"/>
    <property type="match status" value="1"/>
</dbReference>
<gene>
    <name evidence="8" type="primary">eda</name>
    <name evidence="8" type="ORF">MOX91_05490</name>
</gene>
<dbReference type="RefSeq" id="WP_370397078.1">
    <property type="nucleotide sequence ID" value="NZ_JALBUT010000005.1"/>
</dbReference>
<dbReference type="InterPro" id="IPR013785">
    <property type="entry name" value="Aldolase_TIM"/>
</dbReference>
<dbReference type="PANTHER" id="PTHR30246">
    <property type="entry name" value="2-KETO-3-DEOXY-6-PHOSPHOGLUCONATE ALDOLASE"/>
    <property type="match status" value="1"/>
</dbReference>
<evidence type="ECO:0000313" key="9">
    <source>
        <dbReference type="Proteomes" id="UP001275932"/>
    </source>
</evidence>
<name>A0ABU4WJG4_9BACT</name>
<proteinExistence type="inferred from homology"/>
<sequence>MANIRKIIEEKKIIAVLTIDNAKDAVPVANALKAGGVTAIELTLRTPAALEAIRRIRGEVEGVTVAAGTVLKPEQVKQVVEAGADFAVSPGINPRVVKAAQDAGLFFGPGIMTPSEIEMALELDCTLLKFFPAGTTGGLKHLNAMAAPYKHLGVKFIPLGGITCANVKEILSDKLIAGVGGSWLAKPDVINSGNFAEIERLAREVTEVIKG</sequence>
<dbReference type="GO" id="GO:0008675">
    <property type="term" value="F:2-dehydro-3-deoxy-phosphogluconate aldolase activity"/>
    <property type="evidence" value="ECO:0007669"/>
    <property type="project" value="UniProtKB-EC"/>
</dbReference>
<keyword evidence="6 8" id="KW-0456">Lyase</keyword>
<dbReference type="NCBIfam" id="TIGR01182">
    <property type="entry name" value="eda"/>
    <property type="match status" value="1"/>
</dbReference>
<evidence type="ECO:0000256" key="7">
    <source>
        <dbReference type="ARBA" id="ARBA00023277"/>
    </source>
</evidence>
<evidence type="ECO:0000313" key="8">
    <source>
        <dbReference type="EMBL" id="MDX8415632.1"/>
    </source>
</evidence>
<comment type="catalytic activity">
    <reaction evidence="1">
        <text>2-dehydro-3-deoxy-6-phospho-D-gluconate = D-glyceraldehyde 3-phosphate + pyruvate</text>
        <dbReference type="Rhea" id="RHEA:17089"/>
        <dbReference type="ChEBI" id="CHEBI:15361"/>
        <dbReference type="ChEBI" id="CHEBI:57569"/>
        <dbReference type="ChEBI" id="CHEBI:59776"/>
        <dbReference type="EC" id="4.1.2.14"/>
    </reaction>
</comment>
<dbReference type="GO" id="GO:0008700">
    <property type="term" value="F:(R,S)-4-hydroxy-2-oxoglutarate aldolase activity"/>
    <property type="evidence" value="ECO:0007669"/>
    <property type="project" value="UniProtKB-EC"/>
</dbReference>
<dbReference type="Proteomes" id="UP001275932">
    <property type="component" value="Unassembled WGS sequence"/>
</dbReference>
<protein>
    <recommendedName>
        <fullName evidence="5">2-dehydro-3-deoxy-phosphogluconate aldolase</fullName>
        <ecNumber evidence="5">4.1.2.14</ecNumber>
    </recommendedName>
</protein>
<comment type="subunit">
    <text evidence="4">Homotrimer.</text>
</comment>
<evidence type="ECO:0000256" key="1">
    <source>
        <dbReference type="ARBA" id="ARBA00000654"/>
    </source>
</evidence>
<dbReference type="SUPFAM" id="SSF51569">
    <property type="entry name" value="Aldolase"/>
    <property type="match status" value="1"/>
</dbReference>
<keyword evidence="9" id="KW-1185">Reference proteome</keyword>
<comment type="similarity">
    <text evidence="3">Belongs to the KHG/KDPG aldolase family.</text>
</comment>
<dbReference type="InterPro" id="IPR000887">
    <property type="entry name" value="Aldlse_KDPG_KHG"/>
</dbReference>
<evidence type="ECO:0000256" key="6">
    <source>
        <dbReference type="ARBA" id="ARBA00023239"/>
    </source>
</evidence>
<evidence type="ECO:0000256" key="5">
    <source>
        <dbReference type="ARBA" id="ARBA00013063"/>
    </source>
</evidence>
<dbReference type="EMBL" id="JALBUT010000005">
    <property type="protein sequence ID" value="MDX8415632.1"/>
    <property type="molecule type" value="Genomic_DNA"/>
</dbReference>
<reference evidence="8 9" key="1">
    <citation type="submission" date="2022-03" db="EMBL/GenBank/DDBJ databases">
        <title>Novel taxa within the pig intestine.</title>
        <authorList>
            <person name="Wylensek D."/>
            <person name="Bishof K."/>
            <person name="Afrizal A."/>
            <person name="Clavel T."/>
        </authorList>
    </citation>
    <scope>NUCLEOTIDE SEQUENCE [LARGE SCALE GENOMIC DNA]</scope>
    <source>
        <strain evidence="8 9">CLA-KB-P66</strain>
    </source>
</reference>
<evidence type="ECO:0000256" key="3">
    <source>
        <dbReference type="ARBA" id="ARBA00006906"/>
    </source>
</evidence>
<comment type="pathway">
    <text evidence="2">Carbohydrate acid metabolism; 2-dehydro-3-deoxy-D-gluconate degradation; D-glyceraldehyde 3-phosphate and pyruvate from 2-dehydro-3-deoxy-D-gluconate: step 2/2.</text>
</comment>
<dbReference type="Gene3D" id="3.20.20.70">
    <property type="entry name" value="Aldolase class I"/>
    <property type="match status" value="1"/>
</dbReference>
<dbReference type="InterPro" id="IPR031337">
    <property type="entry name" value="KDPG/KHG_AS_1"/>
</dbReference>
<evidence type="ECO:0000256" key="4">
    <source>
        <dbReference type="ARBA" id="ARBA00011233"/>
    </source>
</evidence>
<organism evidence="8 9">
    <name type="scientific">Intestinicryptomonas porci</name>
    <dbReference type="NCBI Taxonomy" id="2926320"/>
    <lineage>
        <taxon>Bacteria</taxon>
        <taxon>Pseudomonadati</taxon>
        <taxon>Verrucomicrobiota</taxon>
        <taxon>Opitutia</taxon>
        <taxon>Opitutales</taxon>
        <taxon>Intestinicryptomonaceae</taxon>
        <taxon>Intestinicryptomonas</taxon>
    </lineage>
</organism>
<dbReference type="PANTHER" id="PTHR30246:SF1">
    <property type="entry name" value="2-DEHYDRO-3-DEOXY-6-PHOSPHOGALACTONATE ALDOLASE-RELATED"/>
    <property type="match status" value="1"/>
</dbReference>
<dbReference type="Pfam" id="PF01081">
    <property type="entry name" value="Aldolase"/>
    <property type="match status" value="1"/>
</dbReference>
<accession>A0ABU4WJG4</accession>
<evidence type="ECO:0000256" key="2">
    <source>
        <dbReference type="ARBA" id="ARBA00004736"/>
    </source>
</evidence>
<dbReference type="PROSITE" id="PS00159">
    <property type="entry name" value="ALDOLASE_KDPG_KHG_1"/>
    <property type="match status" value="1"/>
</dbReference>
<dbReference type="EC" id="4.1.2.14" evidence="5"/>
<comment type="caution">
    <text evidence="8">The sequence shown here is derived from an EMBL/GenBank/DDBJ whole genome shotgun (WGS) entry which is preliminary data.</text>
</comment>